<dbReference type="RefSeq" id="WP_150164439.1">
    <property type="nucleotide sequence ID" value="NZ_CP029193.1"/>
</dbReference>
<protein>
    <submittedName>
        <fullName evidence="8">Ant12</fullName>
    </submittedName>
    <submittedName>
        <fullName evidence="9">Lipopolysaccharide biosynthesis protein</fullName>
    </submittedName>
</protein>
<keyword evidence="4 7" id="KW-0663">Pyridoxal phosphate</keyword>
<evidence type="ECO:0000256" key="5">
    <source>
        <dbReference type="ARBA" id="ARBA00038398"/>
    </source>
</evidence>
<evidence type="ECO:0000256" key="4">
    <source>
        <dbReference type="ARBA" id="ARBA00022898"/>
    </source>
</evidence>
<dbReference type="PANTHER" id="PTHR30244">
    <property type="entry name" value="TRANSAMINASE"/>
    <property type="match status" value="1"/>
</dbReference>
<evidence type="ECO:0000313" key="8">
    <source>
        <dbReference type="EMBL" id="QEG98947.1"/>
    </source>
</evidence>
<dbReference type="SUPFAM" id="SSF53383">
    <property type="entry name" value="PLP-dependent transferases"/>
    <property type="match status" value="1"/>
</dbReference>
<proteinExistence type="inferred from homology"/>
<feature type="modified residue" description="N6-(pyridoxal phosphate)lysine" evidence="7">
    <location>
        <position position="185"/>
    </location>
</feature>
<reference evidence="8" key="2">
    <citation type="submission" date="2019-02" db="EMBL/GenBank/DDBJ databases">
        <title>Isolation and characterization of the pyrrolamide anthelvencin biosynthetic gene cluster from Streptomyces venezuelae ATCC14593.</title>
        <authorList>
            <person name="Aubry C."/>
            <person name="Clerici P."/>
            <person name="Gerbaud C."/>
            <person name="Micouin L."/>
            <person name="Pernodet J.-L."/>
            <person name="Lautru S."/>
        </authorList>
    </citation>
    <scope>NUCLEOTIDE SEQUENCE</scope>
    <source>
        <strain evidence="8">ATCC 14583</strain>
    </source>
</reference>
<dbReference type="InterPro" id="IPR015421">
    <property type="entry name" value="PyrdxlP-dep_Trfase_major"/>
</dbReference>
<evidence type="ECO:0000256" key="3">
    <source>
        <dbReference type="ARBA" id="ARBA00022679"/>
    </source>
</evidence>
<dbReference type="InterPro" id="IPR015422">
    <property type="entry name" value="PyrdxlP-dep_Trfase_small"/>
</dbReference>
<keyword evidence="3" id="KW-0808">Transferase</keyword>
<dbReference type="OrthoDB" id="5342089at2"/>
<organism evidence="8">
    <name type="scientific">Streptomyces venezuelae</name>
    <dbReference type="NCBI Taxonomy" id="54571"/>
    <lineage>
        <taxon>Bacteria</taxon>
        <taxon>Bacillati</taxon>
        <taxon>Actinomycetota</taxon>
        <taxon>Actinomycetes</taxon>
        <taxon>Kitasatosporales</taxon>
        <taxon>Streptomycetaceae</taxon>
        <taxon>Streptomyces</taxon>
    </lineage>
</organism>
<dbReference type="Gene3D" id="3.40.640.10">
    <property type="entry name" value="Type I PLP-dependent aspartate aminotransferase-like (Major domain)"/>
    <property type="match status" value="1"/>
</dbReference>
<reference evidence="9 10" key="1">
    <citation type="submission" date="2018-05" db="EMBL/GenBank/DDBJ databases">
        <title>Streptomyces venezuelae.</title>
        <authorList>
            <person name="Kim W."/>
            <person name="Lee N."/>
            <person name="Cho B.-K."/>
        </authorList>
    </citation>
    <scope>NUCLEOTIDE SEQUENCE [LARGE SCALE GENOMIC DNA]</scope>
    <source>
        <strain evidence="9 10">ATCC 14583</strain>
    </source>
</reference>
<dbReference type="InterPro" id="IPR000653">
    <property type="entry name" value="DegT/StrS_aminotransferase"/>
</dbReference>
<keyword evidence="2" id="KW-0032">Aminotransferase</keyword>
<evidence type="ECO:0000313" key="10">
    <source>
        <dbReference type="Proteomes" id="UP000323046"/>
    </source>
</evidence>
<evidence type="ECO:0000313" key="9">
    <source>
        <dbReference type="EMBL" id="QES25455.1"/>
    </source>
</evidence>
<feature type="active site" description="Proton acceptor" evidence="6">
    <location>
        <position position="185"/>
    </location>
</feature>
<sequence>MTAFDIALYRPHIGQAEIDAVTQVLRSGWLSNGPVTEDFEAKYAAALGVGSAVAVSSGTAALHLAFLSLDLGPGDEVVLPSLNFVSAAATVALSGATPVFADVKGAHDLSIDPEDAARRVTPRTRAIVAMHYGGHPADLTALARLARTHGVALVEDCAHAPVTDSPHGMLGTVGDIGCFSFFATKNLAMGEGGMVVARDPAVADRIRRLRSHALTVSAQQRHHGGSSLYDVDTLGLNYRPTEIGCALGRVQLEALPAGQVRRQEAVQMYREQLAPLPGITVPYADRPVEESAHHLFAVVLPAGTDRDALQDKLRAARIQSGVHYPPTHLFSAYQRRGRGGPCRLPVTEDVMARQLSLPLHPGIGKDEVRQVVEAVSDAWPETP</sequence>
<name>A0A5B9T5F9_STRVZ</name>
<evidence type="ECO:0000256" key="1">
    <source>
        <dbReference type="ARBA" id="ARBA00001933"/>
    </source>
</evidence>
<dbReference type="Proteomes" id="UP000323046">
    <property type="component" value="Chromosome"/>
</dbReference>
<dbReference type="EMBL" id="CP029193">
    <property type="protein sequence ID" value="QES25455.1"/>
    <property type="molecule type" value="Genomic_DNA"/>
</dbReference>
<dbReference type="Pfam" id="PF01041">
    <property type="entry name" value="DegT_DnrJ_EryC1"/>
    <property type="match status" value="1"/>
</dbReference>
<dbReference type="Gene3D" id="3.90.1150.10">
    <property type="entry name" value="Aspartate Aminotransferase, domain 1"/>
    <property type="match status" value="1"/>
</dbReference>
<dbReference type="GO" id="GO:0000271">
    <property type="term" value="P:polysaccharide biosynthetic process"/>
    <property type="evidence" value="ECO:0007669"/>
    <property type="project" value="TreeGrafter"/>
</dbReference>
<dbReference type="EMBL" id="MK483114">
    <property type="protein sequence ID" value="QEG98947.1"/>
    <property type="molecule type" value="Genomic_DNA"/>
</dbReference>
<evidence type="ECO:0000256" key="7">
    <source>
        <dbReference type="PIRSR" id="PIRSR000390-2"/>
    </source>
</evidence>
<dbReference type="AlphaFoldDB" id="A0A5B9T5F9"/>
<gene>
    <name evidence="8" type="primary">ant12</name>
    <name evidence="9" type="ORF">DEJ47_02350</name>
</gene>
<dbReference type="PIRSF" id="PIRSF000390">
    <property type="entry name" value="PLP_StrS"/>
    <property type="match status" value="1"/>
</dbReference>
<comment type="cofactor">
    <cofactor evidence="1">
        <name>pyridoxal 5'-phosphate</name>
        <dbReference type="ChEBI" id="CHEBI:597326"/>
    </cofactor>
</comment>
<evidence type="ECO:0000256" key="6">
    <source>
        <dbReference type="PIRSR" id="PIRSR000390-1"/>
    </source>
</evidence>
<accession>A0A5B9T5F9</accession>
<dbReference type="PANTHER" id="PTHR30244:SF34">
    <property type="entry name" value="DTDP-4-AMINO-4,6-DIDEOXYGALACTOSE TRANSAMINASE"/>
    <property type="match status" value="1"/>
</dbReference>
<comment type="similarity">
    <text evidence="5">Belongs to the DegT/DnrJ/EryC1 family. L-glutamine:2-deoxy-scyllo-inosose/scyllo-inosose aminotransferase subfamily.</text>
</comment>
<dbReference type="GO" id="GO:0030170">
    <property type="term" value="F:pyridoxal phosphate binding"/>
    <property type="evidence" value="ECO:0007669"/>
    <property type="project" value="TreeGrafter"/>
</dbReference>
<evidence type="ECO:0000256" key="2">
    <source>
        <dbReference type="ARBA" id="ARBA00022576"/>
    </source>
</evidence>
<dbReference type="GO" id="GO:0008483">
    <property type="term" value="F:transaminase activity"/>
    <property type="evidence" value="ECO:0007669"/>
    <property type="project" value="UniProtKB-KW"/>
</dbReference>
<dbReference type="CDD" id="cd00616">
    <property type="entry name" value="AHBA_syn"/>
    <property type="match status" value="1"/>
</dbReference>
<dbReference type="InterPro" id="IPR015424">
    <property type="entry name" value="PyrdxlP-dep_Trfase"/>
</dbReference>
<keyword evidence="10" id="KW-1185">Reference proteome</keyword>